<dbReference type="GeneID" id="25984111"/>
<dbReference type="VEuPathDB" id="FungiDB:A1Q1_00597"/>
<reference evidence="2 3" key="1">
    <citation type="journal article" date="2012" name="Eukaryot. Cell">
        <title>Draft genome sequence of CBS 2479, the standard type strain of Trichosporon asahii.</title>
        <authorList>
            <person name="Yang R.Y."/>
            <person name="Li H.T."/>
            <person name="Zhu H."/>
            <person name="Zhou G.P."/>
            <person name="Wang M."/>
            <person name="Wang L."/>
        </authorList>
    </citation>
    <scope>NUCLEOTIDE SEQUENCE [LARGE SCALE GENOMIC DNA]</scope>
    <source>
        <strain evidence="3">ATCC 90039 / CBS 2479 / JCM 2466 / KCTC 7840 / NCYC 2677 / UAMH 7654</strain>
    </source>
</reference>
<comment type="caution">
    <text evidence="2">The sequence shown here is derived from an EMBL/GenBank/DDBJ whole genome shotgun (WGS) entry which is preliminary data.</text>
</comment>
<sequence>MTSAPNKQRNAHDSGSPSARRPAPESRKIKKAKTHHNDSKAGRKVTPKNTASATALPAAAPPSTLATDEHDVQDIAVADITCEVELQLLRIEHHAAQTEVKTYKDECRTLLCRSEAAERRARSAEHKVAEVERKLGVAEKRASTAEFKHRAAGRPNAMS</sequence>
<gene>
    <name evidence="2" type="ORF">A1Q1_00597</name>
</gene>
<name>J4UFI1_TRIAS</name>
<feature type="region of interest" description="Disordered" evidence="1">
    <location>
        <begin position="139"/>
        <end position="159"/>
    </location>
</feature>
<feature type="compositionally biased region" description="Low complexity" evidence="1">
    <location>
        <begin position="50"/>
        <end position="66"/>
    </location>
</feature>
<feature type="region of interest" description="Disordered" evidence="1">
    <location>
        <begin position="1"/>
        <end position="67"/>
    </location>
</feature>
<organism evidence="2 3">
    <name type="scientific">Trichosporon asahii var. asahii (strain ATCC 90039 / CBS 2479 / JCM 2466 / KCTC 7840 / NBRC 103889/ NCYC 2677 / UAMH 7654)</name>
    <name type="common">Yeast</name>
    <dbReference type="NCBI Taxonomy" id="1186058"/>
    <lineage>
        <taxon>Eukaryota</taxon>
        <taxon>Fungi</taxon>
        <taxon>Dikarya</taxon>
        <taxon>Basidiomycota</taxon>
        <taxon>Agaricomycotina</taxon>
        <taxon>Tremellomycetes</taxon>
        <taxon>Trichosporonales</taxon>
        <taxon>Trichosporonaceae</taxon>
        <taxon>Trichosporon</taxon>
    </lineage>
</organism>
<dbReference type="EMBL" id="ALBS01000126">
    <property type="protein sequence ID" value="EJT50130.1"/>
    <property type="molecule type" value="Genomic_DNA"/>
</dbReference>
<proteinExistence type="predicted"/>
<dbReference type="HOGENOM" id="CLU_1662051_0_0_1"/>
<feature type="compositionally biased region" description="Basic and acidic residues" evidence="1">
    <location>
        <begin position="139"/>
        <end position="149"/>
    </location>
</feature>
<accession>J4UFI1</accession>
<dbReference type="Proteomes" id="UP000002748">
    <property type="component" value="Unassembled WGS sequence"/>
</dbReference>
<feature type="compositionally biased region" description="Polar residues" evidence="1">
    <location>
        <begin position="1"/>
        <end position="17"/>
    </location>
</feature>
<evidence type="ECO:0000256" key="1">
    <source>
        <dbReference type="SAM" id="MobiDB-lite"/>
    </source>
</evidence>
<dbReference type="AlphaFoldDB" id="J4UFI1"/>
<dbReference type="KEGG" id="tasa:A1Q1_00597"/>
<evidence type="ECO:0000313" key="3">
    <source>
        <dbReference type="Proteomes" id="UP000002748"/>
    </source>
</evidence>
<protein>
    <submittedName>
        <fullName evidence="2">Uncharacterized protein</fullName>
    </submittedName>
</protein>
<dbReference type="SUPFAM" id="SSF57997">
    <property type="entry name" value="Tropomyosin"/>
    <property type="match status" value="1"/>
</dbReference>
<evidence type="ECO:0000313" key="2">
    <source>
        <dbReference type="EMBL" id="EJT50130.1"/>
    </source>
</evidence>
<dbReference type="RefSeq" id="XP_014181387.1">
    <property type="nucleotide sequence ID" value="XM_014325912.1"/>
</dbReference>